<organism evidence="1 2">
    <name type="scientific">Nostoc parmelioides FACHB-3921</name>
    <dbReference type="NCBI Taxonomy" id="2692909"/>
    <lineage>
        <taxon>Bacteria</taxon>
        <taxon>Bacillati</taxon>
        <taxon>Cyanobacteriota</taxon>
        <taxon>Cyanophyceae</taxon>
        <taxon>Nostocales</taxon>
        <taxon>Nostocaceae</taxon>
        <taxon>Nostoc</taxon>
    </lineage>
</organism>
<sequence>MQNIIRKLGGFRDEIKIQDTGKDITIPVAILHGKDDQIVPCKDWVENFSYIHSQQKTMYLSSSDDYGSPAMYANHEQATIDTSFTYNFVANTFFNGVGTEDNLDWRYIWYALDSAIAGLPVDKLTFDMGKWSDGKDVSQITTYLP</sequence>
<name>A0ABR8BGX4_9NOSO</name>
<accession>A0ABR8BGX4</accession>
<evidence type="ECO:0000313" key="2">
    <source>
        <dbReference type="Proteomes" id="UP000621307"/>
    </source>
</evidence>
<comment type="caution">
    <text evidence="1">The sequence shown here is derived from an EMBL/GenBank/DDBJ whole genome shotgun (WGS) entry which is preliminary data.</text>
</comment>
<proteinExistence type="predicted"/>
<dbReference type="Proteomes" id="UP000621307">
    <property type="component" value="Unassembled WGS sequence"/>
</dbReference>
<gene>
    <name evidence="1" type="ORF">H6G14_18890</name>
</gene>
<protein>
    <submittedName>
        <fullName evidence="1">Uncharacterized protein</fullName>
    </submittedName>
</protein>
<reference evidence="1 2" key="1">
    <citation type="journal article" date="2020" name="ISME J.">
        <title>Comparative genomics reveals insights into cyanobacterial evolution and habitat adaptation.</title>
        <authorList>
            <person name="Chen M.Y."/>
            <person name="Teng W.K."/>
            <person name="Zhao L."/>
            <person name="Hu C.X."/>
            <person name="Zhou Y.K."/>
            <person name="Han B.P."/>
            <person name="Song L.R."/>
            <person name="Shu W.S."/>
        </authorList>
    </citation>
    <scope>NUCLEOTIDE SEQUENCE [LARGE SCALE GENOMIC DNA]</scope>
    <source>
        <strain evidence="1 2">FACHB-3921</strain>
    </source>
</reference>
<evidence type="ECO:0000313" key="1">
    <source>
        <dbReference type="EMBL" id="MBD2253347.1"/>
    </source>
</evidence>
<keyword evidence="2" id="KW-1185">Reference proteome</keyword>
<dbReference type="EMBL" id="JACJQL010000030">
    <property type="protein sequence ID" value="MBD2253347.1"/>
    <property type="molecule type" value="Genomic_DNA"/>
</dbReference>